<dbReference type="AlphaFoldDB" id="A0A0D8J4U6"/>
<dbReference type="PROSITE" id="PS00653">
    <property type="entry name" value="GLYCOSYL_HYDROL_F1_2"/>
    <property type="match status" value="1"/>
</dbReference>
<keyword evidence="6" id="KW-1185">Reference proteome</keyword>
<gene>
    <name evidence="5" type="ORF">TQ39_04760</name>
</gene>
<dbReference type="EMBL" id="JXXK01000004">
    <property type="protein sequence ID" value="KJF40823.1"/>
    <property type="molecule type" value="Genomic_DNA"/>
</dbReference>
<comment type="similarity">
    <text evidence="1 4">Belongs to the glycosyl hydrolase 1 family.</text>
</comment>
<proteinExistence type="inferred from homology"/>
<dbReference type="Proteomes" id="UP000032483">
    <property type="component" value="Unassembled WGS sequence"/>
</dbReference>
<dbReference type="PANTHER" id="PTHR10353:SF36">
    <property type="entry name" value="LP05116P"/>
    <property type="match status" value="1"/>
</dbReference>
<accession>A0A0D8J4U6</accession>
<dbReference type="GO" id="GO:0008422">
    <property type="term" value="F:beta-glucosidase activity"/>
    <property type="evidence" value="ECO:0007669"/>
    <property type="project" value="TreeGrafter"/>
</dbReference>
<protein>
    <recommendedName>
        <fullName evidence="7">Beta-glucosidase</fullName>
    </recommendedName>
</protein>
<dbReference type="PRINTS" id="PR00131">
    <property type="entry name" value="GLHYDRLASE1"/>
</dbReference>
<name>A0A0D8J4U6_9FIRM</name>
<dbReference type="GeneID" id="42855938"/>
<evidence type="ECO:0000313" key="5">
    <source>
        <dbReference type="EMBL" id="KJF40823.1"/>
    </source>
</evidence>
<dbReference type="InterPro" id="IPR001360">
    <property type="entry name" value="Glyco_hydro_1"/>
</dbReference>
<dbReference type="RefSeq" id="WP_050004736.1">
    <property type="nucleotide sequence ID" value="NZ_CAUEXJ010000029.1"/>
</dbReference>
<dbReference type="PANTHER" id="PTHR10353">
    <property type="entry name" value="GLYCOSYL HYDROLASE"/>
    <property type="match status" value="1"/>
</dbReference>
<dbReference type="PATRIC" id="fig|1550024.3.peg.1075"/>
<dbReference type="InterPro" id="IPR033132">
    <property type="entry name" value="GH_1_N_CS"/>
</dbReference>
<evidence type="ECO:0008006" key="7">
    <source>
        <dbReference type="Google" id="ProtNLM"/>
    </source>
</evidence>
<sequence length="450" mass="49615">MAFAKDFVWGAASSAYQTEGSSRADGGGESIWDVFCRRPGAVADGFDGSAATDAYRRYEEDIACAAQMGLGAYRFSVSWARVDPYGDGRWNGEGFAFYLRMLQACRAAGLEPYVTLYHWELPQALEDAGGWRSRETARAFARYAAEAARRFSGLAENYITLNEPECTVKLGHGTGVHAPGLRLPEARQLLVLHHQLLAHGLAAAAIRETCPGVRVGIAATGRLCWPGTDSPADVEAACSATFATPDSDWAFTYQMVLDPVCFGHYPENCGPGLRRMTAALPAEDLAVIHIRPDFIGLNIYNGHAVCAGTGKRPVYVPRPRGCAVTALKWPVTPLVMNWGVRFLWQRYGRPIYITENGQSCNDRIFLDGCVHDPDRIDFLHRYLLALRAAAEGGADVRGYFHWALTDNFEWSEGYRERFGLVYIDYVTGARIPKDSAAWYAETVRANGENL</sequence>
<dbReference type="GO" id="GO:0005975">
    <property type="term" value="P:carbohydrate metabolic process"/>
    <property type="evidence" value="ECO:0007669"/>
    <property type="project" value="InterPro"/>
</dbReference>
<comment type="caution">
    <text evidence="5">The sequence shown here is derived from an EMBL/GenBank/DDBJ whole genome shotgun (WGS) entry which is preliminary data.</text>
</comment>
<dbReference type="Gene3D" id="3.20.20.80">
    <property type="entry name" value="Glycosidases"/>
    <property type="match status" value="1"/>
</dbReference>
<reference evidence="5" key="1">
    <citation type="submission" date="2015-02" db="EMBL/GenBank/DDBJ databases">
        <title>A novel member of the family Ruminococcaceae isolated from human feces.</title>
        <authorList>
            <person name="Shkoporov A.N."/>
            <person name="Chaplin A.V."/>
            <person name="Motuzova O.V."/>
            <person name="Kafarskaia L.I."/>
            <person name="Khokhlova E.V."/>
            <person name="Efimov B.A."/>
        </authorList>
    </citation>
    <scope>NUCLEOTIDE SEQUENCE [LARGE SCALE GENOMIC DNA]</scope>
    <source>
        <strain evidence="5">585-1</strain>
    </source>
</reference>
<organism evidence="5 6">
    <name type="scientific">Ruthenibacterium lactatiformans</name>
    <dbReference type="NCBI Taxonomy" id="1550024"/>
    <lineage>
        <taxon>Bacteria</taxon>
        <taxon>Bacillati</taxon>
        <taxon>Bacillota</taxon>
        <taxon>Clostridia</taxon>
        <taxon>Eubacteriales</taxon>
        <taxon>Oscillospiraceae</taxon>
        <taxon>Ruthenibacterium</taxon>
    </lineage>
</organism>
<evidence type="ECO:0000256" key="2">
    <source>
        <dbReference type="ARBA" id="ARBA00022801"/>
    </source>
</evidence>
<dbReference type="SUPFAM" id="SSF51445">
    <property type="entry name" value="(Trans)glycosidases"/>
    <property type="match status" value="1"/>
</dbReference>
<evidence type="ECO:0000256" key="1">
    <source>
        <dbReference type="ARBA" id="ARBA00010838"/>
    </source>
</evidence>
<evidence type="ECO:0000256" key="3">
    <source>
        <dbReference type="ARBA" id="ARBA00023295"/>
    </source>
</evidence>
<dbReference type="InterPro" id="IPR017853">
    <property type="entry name" value="GH"/>
</dbReference>
<keyword evidence="3" id="KW-0326">Glycosidase</keyword>
<evidence type="ECO:0000256" key="4">
    <source>
        <dbReference type="RuleBase" id="RU003690"/>
    </source>
</evidence>
<keyword evidence="2" id="KW-0378">Hydrolase</keyword>
<dbReference type="Pfam" id="PF00232">
    <property type="entry name" value="Glyco_hydro_1"/>
    <property type="match status" value="1"/>
</dbReference>
<evidence type="ECO:0000313" key="6">
    <source>
        <dbReference type="Proteomes" id="UP000032483"/>
    </source>
</evidence>